<dbReference type="InterPro" id="IPR004173">
    <property type="entry name" value="3H_domain"/>
</dbReference>
<sequence>MKPYVILIGSASGIGKSTVAAELAKTLNIKHLVETDFIREVVRGIIGKEYAPALHSSSYNAYTHLRNQENYKSQAELINAGFEEHASFVLPAVERVIDRAIKDHDDIILEGVHLIPGLIDLEKFKDKASVYFFILSSDEEDHKNRFVKRAMEIRRGGKQLDYFKENRIIHDHLIEQAQKYDVKTIGTSNIDKTVKKMLSYINETCEIIHLKNSVDELSIVGDIIIDKYGASMKNISYPIKGFKEPLVRQINVSEISEFNKFVTNITKHEEKKKELEELYKLTDYRSNLICAINQDTIEKIKEDLDKEGLLYKI</sequence>
<evidence type="ECO:0000313" key="3">
    <source>
        <dbReference type="EMBL" id="SFL35053.1"/>
    </source>
</evidence>
<dbReference type="Pfam" id="PF02829">
    <property type="entry name" value="3H"/>
    <property type="match status" value="1"/>
</dbReference>
<dbReference type="EMBL" id="CP014265">
    <property type="protein sequence ID" value="AMK14839.1"/>
    <property type="molecule type" value="Genomic_DNA"/>
</dbReference>
<dbReference type="OrthoDB" id="67577at2157"/>
<dbReference type="EMBL" id="FOTL01000007">
    <property type="protein sequence ID" value="SFL35053.1"/>
    <property type="molecule type" value="Genomic_DNA"/>
</dbReference>
<dbReference type="PANTHER" id="PTHR33477:SF3">
    <property type="entry name" value="P-LOOP NTPASE DOMAIN-CONTAINING PROTEIN LPA1 HOMOLOG 1"/>
    <property type="match status" value="1"/>
</dbReference>
<dbReference type="GO" id="GO:0036094">
    <property type="term" value="F:small molecule binding"/>
    <property type="evidence" value="ECO:0007669"/>
    <property type="project" value="InterPro"/>
</dbReference>
<dbReference type="PATRIC" id="fig|294671.3.peg.280"/>
<feature type="domain" description="3H" evidence="1">
    <location>
        <begin position="222"/>
        <end position="310"/>
    </location>
</feature>
<dbReference type="InterPro" id="IPR035922">
    <property type="entry name" value="3H_dom_sf"/>
</dbReference>
<dbReference type="PANTHER" id="PTHR33477">
    <property type="entry name" value="P-LOOP NTPASE DOMAIN-CONTAINING PROTEIN LPA1 HOMOLOG 1"/>
    <property type="match status" value="1"/>
</dbReference>
<reference evidence="5" key="4">
    <citation type="submission" date="2016-10" db="EMBL/GenBank/DDBJ databases">
        <authorList>
            <person name="Varghese N."/>
        </authorList>
    </citation>
    <scope>NUCLEOTIDE SEQUENCE [LARGE SCALE GENOMIC DNA]</scope>
    <source>
        <strain evidence="5">DSM 16632</strain>
    </source>
</reference>
<dbReference type="InterPro" id="IPR027417">
    <property type="entry name" value="P-loop_NTPase"/>
</dbReference>
<dbReference type="STRING" id="294671.YLM1_0279"/>
<dbReference type="SUPFAM" id="SSF52540">
    <property type="entry name" value="P-loop containing nucleoside triphosphate hydrolases"/>
    <property type="match status" value="1"/>
</dbReference>
<name>A0A126QYT5_METOL</name>
<dbReference type="Gene3D" id="3.40.50.300">
    <property type="entry name" value="P-loop containing nucleotide triphosphate hydrolases"/>
    <property type="match status" value="1"/>
</dbReference>
<organism evidence="2 4">
    <name type="scientific">Methanobrevibacter olleyae</name>
    <dbReference type="NCBI Taxonomy" id="294671"/>
    <lineage>
        <taxon>Archaea</taxon>
        <taxon>Methanobacteriati</taxon>
        <taxon>Methanobacteriota</taxon>
        <taxon>Methanomada group</taxon>
        <taxon>Methanobacteria</taxon>
        <taxon>Methanobacteriales</taxon>
        <taxon>Methanobacteriaceae</taxon>
        <taxon>Methanobrevibacter</taxon>
    </lineage>
</organism>
<proteinExistence type="predicted"/>
<dbReference type="SUPFAM" id="SSF75500">
    <property type="entry name" value="Putative transcriptional regulator TM1602, C-terminal domain"/>
    <property type="match status" value="1"/>
</dbReference>
<dbReference type="GO" id="GO:0016301">
    <property type="term" value="F:kinase activity"/>
    <property type="evidence" value="ECO:0007669"/>
    <property type="project" value="UniProtKB-KW"/>
</dbReference>
<gene>
    <name evidence="3" type="ORF">SAMN02910297_00648</name>
    <name evidence="2" type="ORF">YLM1_0279</name>
</gene>
<protein>
    <submittedName>
        <fullName evidence="2">2-phosphoglycerate kinase Pgk2</fullName>
    </submittedName>
</protein>
<accession>A0A126QYT5</accession>
<keyword evidence="2" id="KW-0418">Kinase</keyword>
<dbReference type="KEGG" id="mol:YLM1_0279"/>
<dbReference type="Proteomes" id="UP000066376">
    <property type="component" value="Chromosome"/>
</dbReference>
<reference evidence="3" key="3">
    <citation type="submission" date="2016-10" db="EMBL/GenBank/DDBJ databases">
        <authorList>
            <person name="de Groot N.N."/>
        </authorList>
    </citation>
    <scope>NUCLEOTIDE SEQUENCE [LARGE SCALE GENOMIC DNA]</scope>
    <source>
        <strain evidence="3">DSM 16632</strain>
    </source>
</reference>
<reference evidence="4" key="2">
    <citation type="submission" date="2016-02" db="EMBL/GenBank/DDBJ databases">
        <title>The draft genome sequence of the rumen methanogen Methanobrevibacter olleyae YLM1.</title>
        <authorList>
            <consortium name="New Zealand Agricultural Greenhouse Gas Research Centre/Pastoral Greenhouse Gas Research Consortium"/>
            <person name="Kelly W.J."/>
            <person name="Li D."/>
            <person name="Lambie S.C."/>
            <person name="Attwood G.T."/>
            <person name="Altermann E."/>
            <person name="Leahy S.C."/>
        </authorList>
    </citation>
    <scope>NUCLEOTIDE SEQUENCE [LARGE SCALE GENOMIC DNA]</scope>
    <source>
        <strain evidence="4">YLM1</strain>
    </source>
</reference>
<evidence type="ECO:0000259" key="1">
    <source>
        <dbReference type="Pfam" id="PF02829"/>
    </source>
</evidence>
<dbReference type="AlphaFoldDB" id="A0A126QYT5"/>
<keyword evidence="4" id="KW-1185">Reference proteome</keyword>
<evidence type="ECO:0000313" key="5">
    <source>
        <dbReference type="Proteomes" id="UP000183442"/>
    </source>
</evidence>
<dbReference type="GeneID" id="28488578"/>
<dbReference type="RefSeq" id="WP_067145591.1">
    <property type="nucleotide sequence ID" value="NZ_CP014265.1"/>
</dbReference>
<keyword evidence="2" id="KW-0808">Transferase</keyword>
<dbReference type="NCBIfam" id="NF008995">
    <property type="entry name" value="PRK12338.1"/>
    <property type="match status" value="1"/>
</dbReference>
<evidence type="ECO:0000313" key="4">
    <source>
        <dbReference type="Proteomes" id="UP000066376"/>
    </source>
</evidence>
<evidence type="ECO:0000313" key="2">
    <source>
        <dbReference type="EMBL" id="AMK14839.1"/>
    </source>
</evidence>
<reference evidence="2 4" key="1">
    <citation type="journal article" date="2016" name="Genome Announc.">
        <title>Draft Genome Sequence of the Rumen Methanogen Methanobrevibacter olleyae YLM1.</title>
        <authorList>
            <person name="Kelly W.J."/>
            <person name="Li D."/>
            <person name="Lambie S.C."/>
            <person name="Cox F."/>
            <person name="Attwood G.T."/>
            <person name="Altermann E."/>
            <person name="Leahy S.C."/>
        </authorList>
    </citation>
    <scope>NUCLEOTIDE SEQUENCE [LARGE SCALE GENOMIC DNA]</scope>
    <source>
        <strain evidence="2 4">YLM1</strain>
    </source>
</reference>
<dbReference type="Gene3D" id="3.30.1340.20">
    <property type="entry name" value="3H domain"/>
    <property type="match status" value="1"/>
</dbReference>
<dbReference type="Proteomes" id="UP000183442">
    <property type="component" value="Unassembled WGS sequence"/>
</dbReference>